<protein>
    <recommendedName>
        <fullName evidence="2">SPW repeat-containing integral membrane domain-containing protein</fullName>
    </recommendedName>
</protein>
<feature type="transmembrane region" description="Helical" evidence="1">
    <location>
        <begin position="12"/>
        <end position="29"/>
    </location>
</feature>
<keyword evidence="1" id="KW-0812">Transmembrane</keyword>
<dbReference type="RefSeq" id="WP_114791267.1">
    <property type="nucleotide sequence ID" value="NZ_CP139960.1"/>
</dbReference>
<feature type="domain" description="SPW repeat-containing integral membrane" evidence="2">
    <location>
        <begin position="7"/>
        <end position="101"/>
    </location>
</feature>
<evidence type="ECO:0000256" key="1">
    <source>
        <dbReference type="SAM" id="Phobius"/>
    </source>
</evidence>
<keyword evidence="1" id="KW-1133">Transmembrane helix</keyword>
<name>A0ABZ0W943_9BACT</name>
<feature type="transmembrane region" description="Helical" evidence="1">
    <location>
        <begin position="35"/>
        <end position="53"/>
    </location>
</feature>
<evidence type="ECO:0000259" key="2">
    <source>
        <dbReference type="Pfam" id="PF03779"/>
    </source>
</evidence>
<feature type="transmembrane region" description="Helical" evidence="1">
    <location>
        <begin position="89"/>
        <end position="106"/>
    </location>
</feature>
<sequence length="113" mass="12840">MINTKLHGLLDYLVGVLLILAPRILGFDMPGSEQTFSMTMGVVIILYSLFTRYEWGLVRILPFKLHLLIDFLSGLLLLSSMWMLGTKSWFFFAVGALTIVVTTLSGRRRFPKL</sequence>
<dbReference type="EMBL" id="CP139960">
    <property type="protein sequence ID" value="WQD38515.1"/>
    <property type="molecule type" value="Genomic_DNA"/>
</dbReference>
<evidence type="ECO:0000313" key="3">
    <source>
        <dbReference type="EMBL" id="WQD38515.1"/>
    </source>
</evidence>
<organism evidence="3 4">
    <name type="scientific">Niabella yanshanensis</name>
    <dbReference type="NCBI Taxonomy" id="577386"/>
    <lineage>
        <taxon>Bacteria</taxon>
        <taxon>Pseudomonadati</taxon>
        <taxon>Bacteroidota</taxon>
        <taxon>Chitinophagia</taxon>
        <taxon>Chitinophagales</taxon>
        <taxon>Chitinophagaceae</taxon>
        <taxon>Niabella</taxon>
    </lineage>
</organism>
<reference evidence="3 4" key="1">
    <citation type="submission" date="2023-12" db="EMBL/GenBank/DDBJ databases">
        <title>Genome sequencing and assembly of bacterial species from a model synthetic community.</title>
        <authorList>
            <person name="Hogle S.L."/>
        </authorList>
    </citation>
    <scope>NUCLEOTIDE SEQUENCE [LARGE SCALE GENOMIC DNA]</scope>
    <source>
        <strain evidence="3 4">HAMBI_3031</strain>
    </source>
</reference>
<proteinExistence type="predicted"/>
<dbReference type="InterPro" id="IPR005530">
    <property type="entry name" value="SPW"/>
</dbReference>
<feature type="transmembrane region" description="Helical" evidence="1">
    <location>
        <begin position="65"/>
        <end position="83"/>
    </location>
</feature>
<evidence type="ECO:0000313" key="4">
    <source>
        <dbReference type="Proteomes" id="UP001325680"/>
    </source>
</evidence>
<dbReference type="Pfam" id="PF03779">
    <property type="entry name" value="SPW"/>
    <property type="match status" value="1"/>
</dbReference>
<accession>A0ABZ0W943</accession>
<keyword evidence="4" id="KW-1185">Reference proteome</keyword>
<dbReference type="Proteomes" id="UP001325680">
    <property type="component" value="Chromosome"/>
</dbReference>
<keyword evidence="1" id="KW-0472">Membrane</keyword>
<gene>
    <name evidence="3" type="ORF">U0035_22845</name>
</gene>